<dbReference type="PROSITE" id="PS50003">
    <property type="entry name" value="PH_DOMAIN"/>
    <property type="match status" value="1"/>
</dbReference>
<evidence type="ECO:0000259" key="1">
    <source>
        <dbReference type="PROSITE" id="PS50003"/>
    </source>
</evidence>
<feature type="domain" description="PH" evidence="1">
    <location>
        <begin position="1"/>
        <end position="85"/>
    </location>
</feature>
<name>A0A8T0IMF5_CERPU</name>
<dbReference type="AlphaFoldDB" id="A0A8T0IMF5"/>
<accession>A0A8T0IMF5</accession>
<dbReference type="SUPFAM" id="SSF50729">
    <property type="entry name" value="PH domain-like"/>
    <property type="match status" value="1"/>
</dbReference>
<comment type="caution">
    <text evidence="2">The sequence shown here is derived from an EMBL/GenBank/DDBJ whole genome shotgun (WGS) entry which is preliminary data.</text>
</comment>
<keyword evidence="3" id="KW-1185">Reference proteome</keyword>
<sequence>MIKGNYLFYISKLNRPEPQGVLPLKGCVAEISHKNDEGPKVHCFVVIMKKPIFQDQIKISSSYLFAAESVRDCQSWVDAINLAAIPTHIARLKLDFARQEVEELIIRLTNIHKKEKDGFKDEDYKYLPDEEDPYLLQALANQLMELYHSVVLAEDSKAAAQKQIIATHRYIAKLQEAKVM</sequence>
<dbReference type="InterPro" id="IPR011993">
    <property type="entry name" value="PH-like_dom_sf"/>
</dbReference>
<protein>
    <recommendedName>
        <fullName evidence="1">PH domain-containing protein</fullName>
    </recommendedName>
</protein>
<dbReference type="Gene3D" id="2.30.29.30">
    <property type="entry name" value="Pleckstrin-homology domain (PH domain)/Phosphotyrosine-binding domain (PTB)"/>
    <property type="match status" value="1"/>
</dbReference>
<dbReference type="Pfam" id="PF00169">
    <property type="entry name" value="PH"/>
    <property type="match status" value="1"/>
</dbReference>
<organism evidence="2 3">
    <name type="scientific">Ceratodon purpureus</name>
    <name type="common">Fire moss</name>
    <name type="synonym">Dicranum purpureum</name>
    <dbReference type="NCBI Taxonomy" id="3225"/>
    <lineage>
        <taxon>Eukaryota</taxon>
        <taxon>Viridiplantae</taxon>
        <taxon>Streptophyta</taxon>
        <taxon>Embryophyta</taxon>
        <taxon>Bryophyta</taxon>
        <taxon>Bryophytina</taxon>
        <taxon>Bryopsida</taxon>
        <taxon>Dicranidae</taxon>
        <taxon>Pseudoditrichales</taxon>
        <taxon>Ditrichaceae</taxon>
        <taxon>Ceratodon</taxon>
    </lineage>
</organism>
<dbReference type="EMBL" id="CM026423">
    <property type="protein sequence ID" value="KAG0584940.1"/>
    <property type="molecule type" value="Genomic_DNA"/>
</dbReference>
<proteinExistence type="predicted"/>
<reference evidence="2" key="1">
    <citation type="submission" date="2020-06" db="EMBL/GenBank/DDBJ databases">
        <title>WGS assembly of Ceratodon purpureus strain R40.</title>
        <authorList>
            <person name="Carey S.B."/>
            <person name="Jenkins J."/>
            <person name="Shu S."/>
            <person name="Lovell J.T."/>
            <person name="Sreedasyam A."/>
            <person name="Maumus F."/>
            <person name="Tiley G.P."/>
            <person name="Fernandez-Pozo N."/>
            <person name="Barry K."/>
            <person name="Chen C."/>
            <person name="Wang M."/>
            <person name="Lipzen A."/>
            <person name="Daum C."/>
            <person name="Saski C.A."/>
            <person name="Payton A.C."/>
            <person name="Mcbreen J.C."/>
            <person name="Conrad R.E."/>
            <person name="Kollar L.M."/>
            <person name="Olsson S."/>
            <person name="Huttunen S."/>
            <person name="Landis J.B."/>
            <person name="Wickett N.J."/>
            <person name="Johnson M.G."/>
            <person name="Rensing S.A."/>
            <person name="Grimwood J."/>
            <person name="Schmutz J."/>
            <person name="Mcdaniel S.F."/>
        </authorList>
    </citation>
    <scope>NUCLEOTIDE SEQUENCE</scope>
    <source>
        <strain evidence="2">R40</strain>
    </source>
</reference>
<evidence type="ECO:0000313" key="3">
    <source>
        <dbReference type="Proteomes" id="UP000822688"/>
    </source>
</evidence>
<dbReference type="Proteomes" id="UP000822688">
    <property type="component" value="Chromosome 3"/>
</dbReference>
<gene>
    <name evidence="2" type="ORF">KC19_3G245200</name>
</gene>
<dbReference type="InterPro" id="IPR001849">
    <property type="entry name" value="PH_domain"/>
</dbReference>
<evidence type="ECO:0000313" key="2">
    <source>
        <dbReference type="EMBL" id="KAG0584940.1"/>
    </source>
</evidence>